<reference evidence="1 2" key="1">
    <citation type="submission" date="2019-09" db="EMBL/GenBank/DDBJ databases">
        <title>Taxonomy of Antarctic Massilia spp.: description of Massilia rubra sp. nov., Massilia aquatica sp. nov., Massilia mucilaginosa sp. nov., Massilia frigida sp. nov. isolated from streams, lakes and regoliths.</title>
        <authorList>
            <person name="Holochova P."/>
            <person name="Sedlacek I."/>
            <person name="Kralova S."/>
            <person name="Maslanova I."/>
            <person name="Busse H.-J."/>
            <person name="Stankova E."/>
            <person name="Vrbovska V."/>
            <person name="Kovarovic V."/>
            <person name="Bartak M."/>
            <person name="Svec P."/>
            <person name="Pantucek R."/>
        </authorList>
    </citation>
    <scope>NUCLEOTIDE SEQUENCE [LARGE SCALE GENOMIC DNA]</scope>
    <source>
        <strain evidence="1 2">CCM 8693</strain>
    </source>
</reference>
<comment type="caution">
    <text evidence="1">The sequence shown here is derived from an EMBL/GenBank/DDBJ whole genome shotgun (WGS) entry which is preliminary data.</text>
</comment>
<evidence type="ECO:0000313" key="1">
    <source>
        <dbReference type="EMBL" id="NHZ45008.1"/>
    </source>
</evidence>
<gene>
    <name evidence="1" type="ORF">F1609_33425</name>
</gene>
<organism evidence="1 2">
    <name type="scientific">Massilia aquatica</name>
    <dbReference type="NCBI Taxonomy" id="2609000"/>
    <lineage>
        <taxon>Bacteria</taxon>
        <taxon>Pseudomonadati</taxon>
        <taxon>Pseudomonadota</taxon>
        <taxon>Betaproteobacteria</taxon>
        <taxon>Burkholderiales</taxon>
        <taxon>Oxalobacteraceae</taxon>
        <taxon>Telluria group</taxon>
        <taxon>Massilia</taxon>
    </lineage>
</organism>
<dbReference type="Proteomes" id="UP000819052">
    <property type="component" value="Unassembled WGS sequence"/>
</dbReference>
<name>A0ABX0ME97_9BURK</name>
<dbReference type="EMBL" id="VVIW01000053">
    <property type="protein sequence ID" value="NHZ45008.1"/>
    <property type="molecule type" value="Genomic_DNA"/>
</dbReference>
<keyword evidence="2" id="KW-1185">Reference proteome</keyword>
<dbReference type="RefSeq" id="WP_167082222.1">
    <property type="nucleotide sequence ID" value="NZ_VVIW01000053.1"/>
</dbReference>
<sequence length="220" mass="25048">MNENDVFLVAVVEVEYDKRILCQAPGCGRSVYRKIHIVLESAEFTLLGSDCYRRIYGSGAVREPFYSWGSDRRLTDEERQQLIENTAAFIEQLEQELVSSSLERGQSATASPAFSPKSEPVYMPSQQAGRRGIAQSSLMRVQFLLQSFADDDEYSGHKMLAWRWAGSLDEVFQTASSWKQRTVLDSDHDLVLWSSNFGHHDRFAYCHFPFVDGGRQIAQC</sequence>
<protein>
    <submittedName>
        <fullName evidence="1">Intracellular growth attenuator family protein</fullName>
    </submittedName>
</protein>
<accession>A0ABX0ME97</accession>
<evidence type="ECO:0000313" key="2">
    <source>
        <dbReference type="Proteomes" id="UP000819052"/>
    </source>
</evidence>
<proteinExistence type="predicted"/>